<evidence type="ECO:0000259" key="11">
    <source>
        <dbReference type="Pfam" id="PF01794"/>
    </source>
</evidence>
<sequence length="737" mass="84920">MNCTQAYSHYFHFPKGKSKEYSDLRNYITNKYGNITTILLLVFIVSIPAYNYMVVKNYRSKFHYLRSFNSNLNHYILHQHHPNCVTASWKDKLLTTVAATTKAIAFKILLHYSTIVQLSFWICFLTSLSLIDIYHGDLIFLAKRLGRVSANCLPTVLFLTLRPSPLPNTLYLTLIPIHKWLSRLIILQAVIHTLIYLAYFNRNGTWAKAIKVENIYGWVALAAFLMIIVTSLSRFRVKWYKMFYFLHYTCTWIIVFTLQVHIRPQPFTLYTIANCLILIGQISYRVYLTRVSQKDEVRVIDVSPNLALIEFPNTLIAKPASAPGAHIRLTNYSSSLIVRIFKQLIPNYHPYTLVSLPQDRVQKLLIRKSNFRLYNGHRYLITGTYDPHLLFLNYKQTSSNKKFSLAKLHVDAKRILIVVGGSAISFALPILRVMNYHGIPTKVVWVIKDFRDVLVLKYFDGIIHGDDLEIFITGNETIQESEQQLRNAYSYASNLSKKSAAPSAHYDLENEETPLLGGAENAQMVTLNRENQDEDVEIVVNSDDDNDGDDDDNSNCTRHEVTSLCRQSSPEQFADLDEVLGEDASSLEQGNNLDEFEVTNDTINTRRSSFRSSMNEPFVPLSGYDSTDQVKSWVTEFKETTRRLNVDKRIYKGRPKLSHRYYNWCINEGFTQCSGPVEDENHNLICCRDLPRNKVVQEDINAEKIWVIGAGPRQLVENVKLWSSENGLKFHEEAFYS</sequence>
<feature type="domain" description="Ferric oxidoreductase" evidence="11">
    <location>
        <begin position="145"/>
        <end position="257"/>
    </location>
</feature>
<dbReference type="GO" id="GO:0005886">
    <property type="term" value="C:plasma membrane"/>
    <property type="evidence" value="ECO:0007669"/>
    <property type="project" value="TreeGrafter"/>
</dbReference>
<evidence type="ECO:0000256" key="3">
    <source>
        <dbReference type="ARBA" id="ARBA00022692"/>
    </source>
</evidence>
<dbReference type="GO" id="GO:0033215">
    <property type="term" value="P:reductive iron assimilation"/>
    <property type="evidence" value="ECO:0007669"/>
    <property type="project" value="TreeGrafter"/>
</dbReference>
<dbReference type="SFLD" id="SFLDG01168">
    <property type="entry name" value="Ferric_reductase_subgroup_(FRE"/>
    <property type="match status" value="1"/>
</dbReference>
<feature type="transmembrane region" description="Helical" evidence="10">
    <location>
        <begin position="32"/>
        <end position="53"/>
    </location>
</feature>
<keyword evidence="7" id="KW-0560">Oxidoreductase</keyword>
<dbReference type="OrthoDB" id="10006946at2759"/>
<keyword evidence="8" id="KW-0813">Transport</keyword>
<dbReference type="Pfam" id="PF01794">
    <property type="entry name" value="Ferric_reduct"/>
    <property type="match status" value="1"/>
</dbReference>
<protein>
    <submittedName>
        <fullName evidence="12">Ferric reductase like transmembrane component family protein</fullName>
    </submittedName>
</protein>
<keyword evidence="8" id="KW-0406">Ion transport</keyword>
<evidence type="ECO:0000256" key="1">
    <source>
        <dbReference type="ARBA" id="ARBA00004141"/>
    </source>
</evidence>
<dbReference type="SFLD" id="SFLDF00463">
    <property type="entry name" value="AIM14"/>
    <property type="match status" value="1"/>
</dbReference>
<comment type="subcellular location">
    <subcellularLocation>
        <location evidence="1">Membrane</location>
        <topology evidence="1">Multi-pass membrane protein</topology>
    </subcellularLocation>
</comment>
<dbReference type="InterPro" id="IPR013130">
    <property type="entry name" value="Fe3_Rdtase_TM_dom"/>
</dbReference>
<dbReference type="AlphaFoldDB" id="A0A8X7TCA5"/>
<dbReference type="PANTHER" id="PTHR11972:SF178">
    <property type="entry name" value="FERRIC REDUCTASE TRANSMEMBRANE COMPONENT 8-RELATED"/>
    <property type="match status" value="1"/>
</dbReference>
<feature type="transmembrane region" description="Helical" evidence="10">
    <location>
        <begin position="118"/>
        <end position="141"/>
    </location>
</feature>
<dbReference type="InterPro" id="IPR050369">
    <property type="entry name" value="RBOH/FRE"/>
</dbReference>
<feature type="transmembrane region" description="Helical" evidence="10">
    <location>
        <begin position="215"/>
        <end position="235"/>
    </location>
</feature>
<proteinExistence type="predicted"/>
<evidence type="ECO:0000256" key="10">
    <source>
        <dbReference type="SAM" id="Phobius"/>
    </source>
</evidence>
<keyword evidence="9 10" id="KW-0472">Membrane</keyword>
<dbReference type="SFLD" id="SFLDS00052">
    <property type="entry name" value="Ferric_Reductase_Domain"/>
    <property type="match status" value="1"/>
</dbReference>
<name>A0A8X7TCA5_CANPA</name>
<evidence type="ECO:0000256" key="5">
    <source>
        <dbReference type="ARBA" id="ARBA00022982"/>
    </source>
</evidence>
<dbReference type="GO" id="GO:0000293">
    <property type="term" value="F:ferric-chelate reductase activity"/>
    <property type="evidence" value="ECO:0007669"/>
    <property type="project" value="TreeGrafter"/>
</dbReference>
<evidence type="ECO:0000313" key="12">
    <source>
        <dbReference type="EMBL" id="KAF6052668.1"/>
    </source>
</evidence>
<gene>
    <name evidence="12" type="ORF">FOB60_002924</name>
</gene>
<feature type="transmembrane region" description="Helical" evidence="10">
    <location>
        <begin position="180"/>
        <end position="200"/>
    </location>
</feature>
<evidence type="ECO:0000256" key="2">
    <source>
        <dbReference type="ARBA" id="ARBA00022630"/>
    </source>
</evidence>
<dbReference type="EMBL" id="JABWAB010000004">
    <property type="protein sequence ID" value="KAF6052668.1"/>
    <property type="molecule type" value="Genomic_DNA"/>
</dbReference>
<accession>A0A8X7TCA5</accession>
<feature type="transmembrane region" description="Helical" evidence="10">
    <location>
        <begin position="415"/>
        <end position="434"/>
    </location>
</feature>
<dbReference type="PANTHER" id="PTHR11972">
    <property type="entry name" value="NADPH OXIDASE"/>
    <property type="match status" value="1"/>
</dbReference>
<evidence type="ECO:0000256" key="6">
    <source>
        <dbReference type="ARBA" id="ARBA00022989"/>
    </source>
</evidence>
<evidence type="ECO:0000313" key="13">
    <source>
        <dbReference type="Proteomes" id="UP000590412"/>
    </source>
</evidence>
<dbReference type="CDD" id="cd06186">
    <property type="entry name" value="NOX_Duox_like_FAD_NADP"/>
    <property type="match status" value="1"/>
</dbReference>
<evidence type="ECO:0000256" key="9">
    <source>
        <dbReference type="ARBA" id="ARBA00023136"/>
    </source>
</evidence>
<comment type="caution">
    <text evidence="12">The sequence shown here is derived from an EMBL/GenBank/DDBJ whole genome shotgun (WGS) entry which is preliminary data.</text>
</comment>
<evidence type="ECO:0000256" key="8">
    <source>
        <dbReference type="ARBA" id="ARBA00023065"/>
    </source>
</evidence>
<keyword evidence="5" id="KW-0249">Electron transport</keyword>
<feature type="transmembrane region" description="Helical" evidence="10">
    <location>
        <begin position="242"/>
        <end position="262"/>
    </location>
</feature>
<evidence type="ECO:0000256" key="7">
    <source>
        <dbReference type="ARBA" id="ARBA00023002"/>
    </source>
</evidence>
<keyword evidence="6 10" id="KW-1133">Transmembrane helix</keyword>
<keyword evidence="3 10" id="KW-0812">Transmembrane</keyword>
<reference evidence="12" key="1">
    <citation type="submission" date="2020-03" db="EMBL/GenBank/DDBJ databases">
        <title>FDA dAtabase for Regulatory Grade micrObial Sequences (FDA-ARGOS): Supporting development and validation of Infectious Disease Dx tests.</title>
        <authorList>
            <person name="Campos J."/>
            <person name="Goldberg B."/>
            <person name="Tallon L."/>
            <person name="Sadzewicz L."/>
            <person name="Vavikolanu K."/>
            <person name="Mehta A."/>
            <person name="Aluvathingal J."/>
            <person name="Nadendla S."/>
            <person name="Nandy P."/>
            <person name="Geyer C."/>
            <person name="Yan Y."/>
            <person name="Sichtig H."/>
        </authorList>
    </citation>
    <scope>NUCLEOTIDE SEQUENCE [LARGE SCALE GENOMIC DNA]</scope>
    <source>
        <strain evidence="12">FDAARGOS_652</strain>
    </source>
</reference>
<organism evidence="12 13">
    <name type="scientific">Candida parapsilosis</name>
    <name type="common">Yeast</name>
    <dbReference type="NCBI Taxonomy" id="5480"/>
    <lineage>
        <taxon>Eukaryota</taxon>
        <taxon>Fungi</taxon>
        <taxon>Dikarya</taxon>
        <taxon>Ascomycota</taxon>
        <taxon>Saccharomycotina</taxon>
        <taxon>Pichiomycetes</taxon>
        <taxon>Debaryomycetaceae</taxon>
        <taxon>Candida/Lodderomyces clade</taxon>
        <taxon>Candida</taxon>
    </lineage>
</organism>
<feature type="transmembrane region" description="Helical" evidence="10">
    <location>
        <begin position="268"/>
        <end position="288"/>
    </location>
</feature>
<dbReference type="Proteomes" id="UP000590412">
    <property type="component" value="Unassembled WGS sequence"/>
</dbReference>
<keyword evidence="2" id="KW-0285">Flavoprotein</keyword>
<keyword evidence="4" id="KW-0274">FAD</keyword>
<evidence type="ECO:0000256" key="4">
    <source>
        <dbReference type="ARBA" id="ARBA00022827"/>
    </source>
</evidence>